<dbReference type="Gene3D" id="2.60.120.200">
    <property type="match status" value="4"/>
</dbReference>
<dbReference type="Proteomes" id="UP000196102">
    <property type="component" value="Unassembled WGS sequence"/>
</dbReference>
<feature type="domain" description="Fibronectin type-III" evidence="5">
    <location>
        <begin position="610"/>
        <end position="702"/>
    </location>
</feature>
<feature type="domain" description="Fibronectin type-III" evidence="5">
    <location>
        <begin position="231"/>
        <end position="324"/>
    </location>
</feature>
<dbReference type="NCBIfam" id="TIGR04183">
    <property type="entry name" value="Por_Secre_tail"/>
    <property type="match status" value="1"/>
</dbReference>
<feature type="domain" description="Fibronectin type-III" evidence="5">
    <location>
        <begin position="869"/>
        <end position="965"/>
    </location>
</feature>
<proteinExistence type="predicted"/>
<keyword evidence="1 3" id="KW-0732">Signal</keyword>
<evidence type="ECO:0000259" key="5">
    <source>
        <dbReference type="PROSITE" id="PS50853"/>
    </source>
</evidence>
<dbReference type="SMART" id="SM00060">
    <property type="entry name" value="FN3"/>
    <property type="match status" value="9"/>
</dbReference>
<dbReference type="NCBIfam" id="NF038128">
    <property type="entry name" value="choice_anch_J"/>
    <property type="match status" value="2"/>
</dbReference>
<dbReference type="PROSITE" id="PS50060">
    <property type="entry name" value="MAM_2"/>
    <property type="match status" value="1"/>
</dbReference>
<evidence type="ECO:0000256" key="1">
    <source>
        <dbReference type="ARBA" id="ARBA00022729"/>
    </source>
</evidence>
<dbReference type="InterPro" id="IPR000998">
    <property type="entry name" value="MAM_dom"/>
</dbReference>
<evidence type="ECO:0000256" key="2">
    <source>
        <dbReference type="ARBA" id="ARBA00022737"/>
    </source>
</evidence>
<comment type="caution">
    <text evidence="6">The sequence shown here is derived from an EMBL/GenBank/DDBJ whole genome shotgun (WGS) entry which is preliminary data.</text>
</comment>
<feature type="chain" id="PRO_5012373992" evidence="3">
    <location>
        <begin position="23"/>
        <end position="2593"/>
    </location>
</feature>
<dbReference type="RefSeq" id="WP_303687078.1">
    <property type="nucleotide sequence ID" value="NZ_CAJXYO010000022.1"/>
</dbReference>
<dbReference type="Gene3D" id="2.60.120.260">
    <property type="entry name" value="Galactose-binding domain-like"/>
    <property type="match status" value="1"/>
</dbReference>
<dbReference type="Gene3D" id="2.60.40.10">
    <property type="entry name" value="Immunoglobulins"/>
    <property type="match status" value="9"/>
</dbReference>
<reference evidence="7" key="1">
    <citation type="journal article" date="2017" name="Proc. Natl. Acad. Sci. U.S.A.">
        <title>Simulation of Deepwater Horizon oil plume reveals substrate specialization within a complex community of hydrocarbon-degraders.</title>
        <authorList>
            <person name="Hu P."/>
            <person name="Dubinsky E.A."/>
            <person name="Probst A.J."/>
            <person name="Wang J."/>
            <person name="Sieber C.M.K."/>
            <person name="Tom L.M."/>
            <person name="Gardinali P."/>
            <person name="Banfield J.F."/>
            <person name="Atlas R.M."/>
            <person name="Andersen G.L."/>
        </authorList>
    </citation>
    <scope>NUCLEOTIDE SEQUENCE [LARGE SCALE GENOMIC DNA]</scope>
</reference>
<accession>A0A1Z8AU22</accession>
<dbReference type="PROSITE" id="PS50853">
    <property type="entry name" value="FN3"/>
    <property type="match status" value="10"/>
</dbReference>
<feature type="domain" description="Fibronectin type-III" evidence="5">
    <location>
        <begin position="325"/>
        <end position="420"/>
    </location>
</feature>
<feature type="signal peptide" evidence="3">
    <location>
        <begin position="1"/>
        <end position="22"/>
    </location>
</feature>
<dbReference type="InterPro" id="IPR036116">
    <property type="entry name" value="FN3_sf"/>
</dbReference>
<feature type="domain" description="Fibronectin type-III" evidence="5">
    <location>
        <begin position="137"/>
        <end position="228"/>
    </location>
</feature>
<dbReference type="InterPro" id="IPR013320">
    <property type="entry name" value="ConA-like_dom_sf"/>
</dbReference>
<dbReference type="GO" id="GO:0005975">
    <property type="term" value="P:carbohydrate metabolic process"/>
    <property type="evidence" value="ECO:0007669"/>
    <property type="project" value="UniProtKB-ARBA"/>
</dbReference>
<dbReference type="SUPFAM" id="SSF49265">
    <property type="entry name" value="Fibronectin type III"/>
    <property type="match status" value="6"/>
</dbReference>
<protein>
    <submittedName>
        <fullName evidence="6">Uncharacterized protein</fullName>
    </submittedName>
</protein>
<dbReference type="Pfam" id="PF00041">
    <property type="entry name" value="fn3"/>
    <property type="match status" value="4"/>
</dbReference>
<dbReference type="CDD" id="cd00063">
    <property type="entry name" value="FN3"/>
    <property type="match status" value="6"/>
</dbReference>
<dbReference type="PANTHER" id="PTHR46708">
    <property type="entry name" value="TENASCIN"/>
    <property type="match status" value="1"/>
</dbReference>
<evidence type="ECO:0000313" key="7">
    <source>
        <dbReference type="Proteomes" id="UP000196102"/>
    </source>
</evidence>
<organism evidence="6 7">
    <name type="scientific">Nonlabens dokdonensis</name>
    <dbReference type="NCBI Taxonomy" id="328515"/>
    <lineage>
        <taxon>Bacteria</taxon>
        <taxon>Pseudomonadati</taxon>
        <taxon>Bacteroidota</taxon>
        <taxon>Flavobacteriia</taxon>
        <taxon>Flavobacteriales</taxon>
        <taxon>Flavobacteriaceae</taxon>
        <taxon>Nonlabens</taxon>
    </lineage>
</organism>
<evidence type="ECO:0000259" key="4">
    <source>
        <dbReference type="PROSITE" id="PS50060"/>
    </source>
</evidence>
<dbReference type="SMART" id="SM00137">
    <property type="entry name" value="MAM"/>
    <property type="match status" value="1"/>
</dbReference>
<dbReference type="GO" id="GO:0004553">
    <property type="term" value="F:hydrolase activity, hydrolyzing O-glycosyl compounds"/>
    <property type="evidence" value="ECO:0007669"/>
    <property type="project" value="UniProtKB-ARBA"/>
</dbReference>
<dbReference type="InterPro" id="IPR013783">
    <property type="entry name" value="Ig-like_fold"/>
</dbReference>
<feature type="domain" description="Fibronectin type-III" evidence="5">
    <location>
        <begin position="1954"/>
        <end position="2045"/>
    </location>
</feature>
<dbReference type="InterPro" id="IPR050991">
    <property type="entry name" value="ECM_Regulatory_Proteins"/>
</dbReference>
<feature type="domain" description="MAM" evidence="4">
    <location>
        <begin position="974"/>
        <end position="1150"/>
    </location>
</feature>
<dbReference type="Pfam" id="PF00629">
    <property type="entry name" value="MAM"/>
    <property type="match status" value="1"/>
</dbReference>
<dbReference type="PANTHER" id="PTHR46708:SF11">
    <property type="entry name" value="RECEPTOR-TYPE TYROSINE-PROTEIN PHOSPHATASE ETA-LIKE"/>
    <property type="match status" value="1"/>
</dbReference>
<evidence type="ECO:0000256" key="3">
    <source>
        <dbReference type="SAM" id="SignalP"/>
    </source>
</evidence>
<dbReference type="InterPro" id="IPR026444">
    <property type="entry name" value="Secre_tail"/>
</dbReference>
<name>A0A1Z8AU22_9FLAO</name>
<dbReference type="GO" id="GO:0016020">
    <property type="term" value="C:membrane"/>
    <property type="evidence" value="ECO:0007669"/>
    <property type="project" value="InterPro"/>
</dbReference>
<keyword evidence="2" id="KW-0677">Repeat</keyword>
<dbReference type="SUPFAM" id="SSF49899">
    <property type="entry name" value="Concanavalin A-like lectins/glucanases"/>
    <property type="match status" value="4"/>
</dbReference>
<feature type="domain" description="Fibronectin type-III" evidence="5">
    <location>
        <begin position="1410"/>
        <end position="1504"/>
    </location>
</feature>
<feature type="domain" description="Fibronectin type-III" evidence="5">
    <location>
        <begin position="1150"/>
        <end position="1242"/>
    </location>
</feature>
<evidence type="ECO:0000313" key="6">
    <source>
        <dbReference type="EMBL" id="OUS13842.1"/>
    </source>
</evidence>
<dbReference type="EMBL" id="MAAX01000133">
    <property type="protein sequence ID" value="OUS13842.1"/>
    <property type="molecule type" value="Genomic_DNA"/>
</dbReference>
<gene>
    <name evidence="6" type="ORF">A9Q93_08925</name>
</gene>
<feature type="domain" description="Fibronectin type-III" evidence="5">
    <location>
        <begin position="1698"/>
        <end position="1789"/>
    </location>
</feature>
<dbReference type="InterPro" id="IPR003961">
    <property type="entry name" value="FN3_dom"/>
</dbReference>
<sequence length="2593" mass="273784">MKQIYVFLIAMFCLTLTNEAHAQCNYQLELTDFFGNDWDSGGNLAANTGVDVTVDGVTTTYVIVNPGPANMDNTEVYSIAVNNMSSIVIDYRAPEFEGDGGFRLLDSEGLLVYESPLAQPSMMNIFSGSASCPTCPVVTNIVASNVTANDANISWSNGGGETEWEIEYGVSPYTVGSGGIIVPATTNPFTLMNLNSVTTYDIYVRAVCVPGTDISASAGPITFTTAESCPSPSNFVPITQSAFEVQFAWDANGNSSMNYEINYGVSPFSQGDPSGTTVTGSLGSFAIVNNLMSDTEYQFYVRYDCGMGDFSLWGGPYTATTSISCPEISGLQAVATDSSLDISWSPGSSETEWEVEYALAGVITNPGTGQGTNATQMTTSLNLNTLPSATAYDVYVRAICDSSTNDVSQWTNATFVTLPSAPTGVSCPNNDSAFAWDDTFDSTSTLWTGDTGATTGNWEFGATAGTGSTGTGPLSPQEGLGYAFFDTSGTNVGPRSIVSPAIDLTNATDEAELTFFFHSFGSDLTLFDVSVGTSPTGPFTSIFTYQGPLQAVQSDPFVLVGATMPASVLGSATVYIQLTATEEAGNETGFVGDVAVDLMRIQTCGAFCSNPDSLMVNNVTTTSVDISFNDTNGTAAGAYEYVVQAPGTGIPTSAGTAATTTTITDSSLTPATSYEVYVRTMCGGMAGESEWIGPATFSTACVPFTAPYFTDYESDPLDGLFVCDDSIVIGSGTGTAPWVRVDDLISVSGSNHIYMYSGSTGATAELYYVLPEFSDLDANKRIRFNVYDRDNGMLEVGTMTDPSDPATFTVSSVFADADMIDDTYEEKTVYFNSLTTTGGYVAFRFVAPGTFDAIYLDDITYETAPTCPEPTNVSVDSFTDTTVDISWMDNTVGGTASFEVLVQDAGNPAPDAMTSGVQQTATSNPYTWTGLTAFSNYDVYIRAVCAGTAGESVWTGPVSFQTACSSFAAPFFEDFENFTATTNGFPGAADGFVSENCWSGSVANYNWVVAPPTLTASTATGPAPSVTTGNYMYTEGGAGATGDIAELTSPLIDLTPLSAPELRFDYHMTGANIDQLEVFVDAAGVETSVLLISGAQQVADTDPFLESIVDLSAYSGQTISIVWKATKGSSFASDIAIDNVRVDVAPDCANVTDLDATTIGSTTANLEWVENDMATMWEFEYDISGYVLGSSTAGVQSTSSNTANPISGLNPDTQYDFYVRSVCTAGGNSNWVGPFTFTTRCAALTAPYFTDFDSDPLTGLNNCDSNIVVGSGSGTAPLVQVDDFIANSGGQHIYMYSGSSTAANAELFYIMPEFSDLDATKRVRFFAYDRDLGGLEVGTMTDPTDATTFTVAQTFTNADLPDDQYAEQTVEFTSLTTTGGWIAFRFIPAGTFDAMYLDDINYEEIPNCPQPSLVTSANPTESSIELSWTAGGTETEWIVEYGIPGFTPGGAGSLGIRTGVMSNTNYVLDMLSSNTQYEVRVFAVCGPMDISPSTNPVNIVTLPSAPQGVTCPNNDNAFAWEEGFDNGIGGWTGATGTANGNWDFTGGSAANGGTGSTGTGPFTAEDGTGYVFFDTSGTNVGPRSMVSPAIDLSAATDEAELSFYLHSVGGDLTLFEIGVGTSASGPFTNIFTYVGPLQSSQNDPYALVGASLPASVLGSATVYLQITATEEVGNETGFVGDIALDLMRIETCGDYCSNPDSFAVTNLTPTGGDFSFNDTLGTPSGSYEYVIQQNGTGVPTVAGTPITVTSFTDNTLTAATQYEVYYRTICSATATSDWVGPFQFTTPCLPYTAPYFTDFETDPLDGLFVCDNAILDNATIGTPIVRVDDFIANSGSQHMYLTSSSDANVGLYYVMPEFTDLDNTKRVRFFAYDRDLGGLEVGVMSDPNDVSTFNLVQAFTNADLPDDQYAEQTVNFTSLTTTGGHIAFRFVQAGTFDAMYLDDINYEVIPSCPNPNGLVVNSIGDDNLDLSWNAGNTETEWIVEYATPDFATGTPVQVNGVLSNTNYILNGLTPNTPYQVRVFAVCNPMDISPATNPVNVRTFPLGPQGVSCTTGAPGFIWEEGFDSTTTSWTGDTGATTGNWEFGATAGTGSTGTGPLSPEDGAGYVFFDTSGTNVGPRSIVSPPIDLTTGANDELELSFFFHSFGGDQTTFEVGYGTSAAGPFTNVFTFVGPLQAAQTDQFAPVGVMLPSTLIGQTVYIQLTATEEAGNEAGFVGDVALDLMRIQTCGTFCSAPSSVNVSAIGSDTATIGWTENGNATVWEVAIQAPGTGIPTGNGTSVTSNPYTDTTLSPATDYEVYVRADCGGGFYSDWTSVQTFSTLCAPFIAPYGSITGTPGNDFSTFPGACWTEGDNTDIATGPNGLDGDWIDDDFANDPSSTFGQAARVNIWNIGGENDWLVSPEIDLGINPGTMLTVSFDVALTAFNSTTADNFGSDDEVQFLITTDNGVTWTNIATYNAASNVSNVGQQETFALNAYSGIVRFAFWSTNGTVADGQDVDFFVDNFTVDGTVGVDDSETLEFNYYPNPTNDIVNFNGQQVIDGIVVRNLLGQQLFATQPNATATTIDLSTFPSGMYLIEVTSGAQSKVVKVMRD</sequence>
<feature type="domain" description="Fibronectin type-III" evidence="5">
    <location>
        <begin position="2235"/>
        <end position="2324"/>
    </location>
</feature>
<dbReference type="Pfam" id="PF18962">
    <property type="entry name" value="Por_Secre_tail"/>
    <property type="match status" value="1"/>
</dbReference>